<dbReference type="EMBL" id="FQZC01000002">
    <property type="protein sequence ID" value="SHJ27657.1"/>
    <property type="molecule type" value="Genomic_DNA"/>
</dbReference>
<name>A0ABY1IK20_9HYPH</name>
<sequence>MRYGGHVAAPPGIPFTAGMFYRCDMLSVLIAAREEPVLIASTLASLVPGAVEGLVGDVVLVDEGMGKEAHRVADHAGCRVRQEPLATCIAAAKGDWIMFLEAGARPTPGWVDEVAGFLGDVTEGRARAKAARFRVARQDRPLLWAGLTFRRSLMAGGLIARKSDAMAAMTPDRGMVGLVRSLRPMVLSADMRPRPPDGEPQRRR</sequence>
<accession>A0ABY1IK20</accession>
<dbReference type="InterPro" id="IPR029044">
    <property type="entry name" value="Nucleotide-diphossugar_trans"/>
</dbReference>
<reference evidence="1 2" key="1">
    <citation type="submission" date="2016-11" db="EMBL/GenBank/DDBJ databases">
        <authorList>
            <person name="Varghese N."/>
            <person name="Submissions S."/>
        </authorList>
    </citation>
    <scope>NUCLEOTIDE SEQUENCE [LARGE SCALE GENOMIC DNA]</scope>
    <source>
        <strain evidence="1 2">DSM 21988</strain>
    </source>
</reference>
<dbReference type="SUPFAM" id="SSF53448">
    <property type="entry name" value="Nucleotide-diphospho-sugar transferases"/>
    <property type="match status" value="1"/>
</dbReference>
<organism evidence="1 2">
    <name type="scientific">Aureimonas altamirensis DSM 21988</name>
    <dbReference type="NCBI Taxonomy" id="1121026"/>
    <lineage>
        <taxon>Bacteria</taxon>
        <taxon>Pseudomonadati</taxon>
        <taxon>Pseudomonadota</taxon>
        <taxon>Alphaproteobacteria</taxon>
        <taxon>Hyphomicrobiales</taxon>
        <taxon>Aurantimonadaceae</taxon>
        <taxon>Aureimonas</taxon>
    </lineage>
</organism>
<proteinExistence type="predicted"/>
<protein>
    <recommendedName>
        <fullName evidence="3">Glycosyl transferase family 2</fullName>
    </recommendedName>
</protein>
<evidence type="ECO:0000313" key="1">
    <source>
        <dbReference type="EMBL" id="SHJ27657.1"/>
    </source>
</evidence>
<gene>
    <name evidence="1" type="ORF">SAMN02745911_2248</name>
</gene>
<dbReference type="Proteomes" id="UP000184290">
    <property type="component" value="Unassembled WGS sequence"/>
</dbReference>
<dbReference type="Gene3D" id="3.90.550.10">
    <property type="entry name" value="Spore Coat Polysaccharide Biosynthesis Protein SpsA, Chain A"/>
    <property type="match status" value="1"/>
</dbReference>
<evidence type="ECO:0000313" key="2">
    <source>
        <dbReference type="Proteomes" id="UP000184290"/>
    </source>
</evidence>
<keyword evidence="2" id="KW-1185">Reference proteome</keyword>
<evidence type="ECO:0008006" key="3">
    <source>
        <dbReference type="Google" id="ProtNLM"/>
    </source>
</evidence>
<comment type="caution">
    <text evidence="1">The sequence shown here is derived from an EMBL/GenBank/DDBJ whole genome shotgun (WGS) entry which is preliminary data.</text>
</comment>